<dbReference type="InterPro" id="IPR011990">
    <property type="entry name" value="TPR-like_helical_dom_sf"/>
</dbReference>
<gene>
    <name evidence="5" type="ORF">H5P30_15180</name>
</gene>
<dbReference type="SUPFAM" id="SSF48452">
    <property type="entry name" value="TPR-like"/>
    <property type="match status" value="1"/>
</dbReference>
<dbReference type="InterPro" id="IPR019734">
    <property type="entry name" value="TPR_rpt"/>
</dbReference>
<dbReference type="RefSeq" id="WP_185693765.1">
    <property type="nucleotide sequence ID" value="NZ_JACHVA010000118.1"/>
</dbReference>
<name>A0A7X1E505_9BACT</name>
<evidence type="ECO:0000256" key="2">
    <source>
        <dbReference type="ARBA" id="ARBA00022803"/>
    </source>
</evidence>
<sequence length="479" mass="55467">MDQSEFEIKFSCPSFALIIESYRMNRYLLLSFAAVASIVSLLVACAEGSSAEPNPITVFEIQEMTDGILSLMREKEYEEVQAIISPYKEERLNTRDGFSAYDLFVFTLASRREMGALLEHWIAANPKTSIPYTLYGEWATKEAWRFRGGSWASQVTDDGWDGFETYLQKAKDRLLMAYKIDPTDYVACSEMITVSMGLSDREGVDLWFDRAVSIDPLYFSPYAKKAYALYPRWLGSSWEVFSFIQEYAGLDPRFGQIESAWYEADFEEEVEDPNSEKGKRCQQIIEEYRKEYPDSALAMRLQAELYWLQGMQSEALEWAKMAAEQDPRSQNLYRYSLYLYKTNRDRKALELAERAFELNPDNEDISTLIGRINHYGFGNYREAIDAYSRAIDLKNGLRVTTRKRADCYYYIGEYEKAVADYQASINYRPDYAKAHRGLGCAYYRMGNILDAQRAFSTAMYFDPSESEEISQFLDQFGNL</sequence>
<feature type="repeat" description="TPR" evidence="3">
    <location>
        <begin position="432"/>
        <end position="465"/>
    </location>
</feature>
<feature type="domain" description="DUF4034" evidence="4">
    <location>
        <begin position="69"/>
        <end position="198"/>
    </location>
</feature>
<evidence type="ECO:0000313" key="5">
    <source>
        <dbReference type="EMBL" id="MBC2603125.1"/>
    </source>
</evidence>
<dbReference type="InterPro" id="IPR019412">
    <property type="entry name" value="IML2/TPR_39"/>
</dbReference>
<comment type="caution">
    <text evidence="5">The sequence shown here is derived from an EMBL/GenBank/DDBJ whole genome shotgun (WGS) entry which is preliminary data.</text>
</comment>
<organism evidence="5 6">
    <name type="scientific">Puniceicoccus vermicola</name>
    <dbReference type="NCBI Taxonomy" id="388746"/>
    <lineage>
        <taxon>Bacteria</taxon>
        <taxon>Pseudomonadati</taxon>
        <taxon>Verrucomicrobiota</taxon>
        <taxon>Opitutia</taxon>
        <taxon>Puniceicoccales</taxon>
        <taxon>Puniceicoccaceae</taxon>
        <taxon>Puniceicoccus</taxon>
    </lineage>
</organism>
<keyword evidence="6" id="KW-1185">Reference proteome</keyword>
<dbReference type="Gene3D" id="1.25.40.10">
    <property type="entry name" value="Tetratricopeptide repeat domain"/>
    <property type="match status" value="2"/>
</dbReference>
<dbReference type="Pfam" id="PF13226">
    <property type="entry name" value="DUF4034"/>
    <property type="match status" value="1"/>
</dbReference>
<dbReference type="Pfam" id="PF10300">
    <property type="entry name" value="Iml2-TPR_39"/>
    <property type="match status" value="1"/>
</dbReference>
<reference evidence="5 6" key="1">
    <citation type="submission" date="2020-07" db="EMBL/GenBank/DDBJ databases">
        <authorList>
            <person name="Feng X."/>
        </authorList>
    </citation>
    <scope>NUCLEOTIDE SEQUENCE [LARGE SCALE GENOMIC DNA]</scope>
    <source>
        <strain evidence="5 6">JCM14086</strain>
    </source>
</reference>
<dbReference type="Pfam" id="PF13414">
    <property type="entry name" value="TPR_11"/>
    <property type="match status" value="1"/>
</dbReference>
<keyword evidence="2 3" id="KW-0802">TPR repeat</keyword>
<dbReference type="Pfam" id="PF13432">
    <property type="entry name" value="TPR_16"/>
    <property type="match status" value="1"/>
</dbReference>
<evidence type="ECO:0000256" key="1">
    <source>
        <dbReference type="ARBA" id="ARBA00022737"/>
    </source>
</evidence>
<protein>
    <submittedName>
        <fullName evidence="5">DUF3808 domain-containing protein</fullName>
    </submittedName>
</protein>
<dbReference type="AlphaFoldDB" id="A0A7X1E505"/>
<dbReference type="PROSITE" id="PS50005">
    <property type="entry name" value="TPR"/>
    <property type="match status" value="3"/>
</dbReference>
<evidence type="ECO:0000313" key="6">
    <source>
        <dbReference type="Proteomes" id="UP000525652"/>
    </source>
</evidence>
<dbReference type="Proteomes" id="UP000525652">
    <property type="component" value="Unassembled WGS sequence"/>
</dbReference>
<dbReference type="EMBL" id="JACHVA010000118">
    <property type="protein sequence ID" value="MBC2603125.1"/>
    <property type="molecule type" value="Genomic_DNA"/>
</dbReference>
<dbReference type="InterPro" id="IPR025115">
    <property type="entry name" value="DUF4034"/>
</dbReference>
<keyword evidence="1" id="KW-0677">Repeat</keyword>
<feature type="repeat" description="TPR" evidence="3">
    <location>
        <begin position="398"/>
        <end position="431"/>
    </location>
</feature>
<dbReference type="InterPro" id="IPR050498">
    <property type="entry name" value="Ycf3"/>
</dbReference>
<dbReference type="SMART" id="SM00028">
    <property type="entry name" value="TPR"/>
    <property type="match status" value="4"/>
</dbReference>
<feature type="repeat" description="TPR" evidence="3">
    <location>
        <begin position="329"/>
        <end position="362"/>
    </location>
</feature>
<evidence type="ECO:0000256" key="3">
    <source>
        <dbReference type="PROSITE-ProRule" id="PRU00339"/>
    </source>
</evidence>
<dbReference type="PANTHER" id="PTHR44858:SF1">
    <property type="entry name" value="UDP-N-ACETYLGLUCOSAMINE--PEPTIDE N-ACETYLGLUCOSAMINYLTRANSFERASE SPINDLY-RELATED"/>
    <property type="match status" value="1"/>
</dbReference>
<proteinExistence type="predicted"/>
<accession>A0A7X1E505</accession>
<evidence type="ECO:0000259" key="4">
    <source>
        <dbReference type="Pfam" id="PF13226"/>
    </source>
</evidence>
<dbReference type="PANTHER" id="PTHR44858">
    <property type="entry name" value="TETRATRICOPEPTIDE REPEAT PROTEIN 6"/>
    <property type="match status" value="1"/>
</dbReference>